<evidence type="ECO:0000256" key="5">
    <source>
        <dbReference type="ARBA" id="ARBA00017462"/>
    </source>
</evidence>
<comment type="subunit">
    <text evidence="3">Homodimer; disulfide-linked, upon oxidation. 5 homodimers assemble to form a ring-like decamer.</text>
</comment>
<reference evidence="17" key="1">
    <citation type="journal article" date="2021" name="PeerJ">
        <title>Extensive microbial diversity within the chicken gut microbiome revealed by metagenomics and culture.</title>
        <authorList>
            <person name="Gilroy R."/>
            <person name="Ravi A."/>
            <person name="Getino M."/>
            <person name="Pursley I."/>
            <person name="Horton D.L."/>
            <person name="Alikhan N.F."/>
            <person name="Baker D."/>
            <person name="Gharbi K."/>
            <person name="Hall N."/>
            <person name="Watson M."/>
            <person name="Adriaenssens E.M."/>
            <person name="Foster-Nyarko E."/>
            <person name="Jarju S."/>
            <person name="Secka A."/>
            <person name="Antonio M."/>
            <person name="Oren A."/>
            <person name="Chaudhuri R.R."/>
            <person name="La Ragione R."/>
            <person name="Hildebrand F."/>
            <person name="Pallen M.J."/>
        </authorList>
    </citation>
    <scope>NUCLEOTIDE SEQUENCE</scope>
    <source>
        <strain evidence="17">ChiHejej3B27-2180</strain>
    </source>
</reference>
<dbReference type="Proteomes" id="UP000886878">
    <property type="component" value="Unassembled WGS sequence"/>
</dbReference>
<dbReference type="InterPro" id="IPR050217">
    <property type="entry name" value="Peroxiredoxin"/>
</dbReference>
<keyword evidence="6" id="KW-0963">Cytoplasm</keyword>
<keyword evidence="10" id="KW-1015">Disulfide bond</keyword>
<dbReference type="CDD" id="cd03015">
    <property type="entry name" value="PRX_Typ2cys"/>
    <property type="match status" value="1"/>
</dbReference>
<evidence type="ECO:0000256" key="13">
    <source>
        <dbReference type="ARBA" id="ARBA00032824"/>
    </source>
</evidence>
<evidence type="ECO:0000256" key="12">
    <source>
        <dbReference type="ARBA" id="ARBA00032077"/>
    </source>
</evidence>
<accession>A0A9D1QQM4</accession>
<evidence type="ECO:0000259" key="16">
    <source>
        <dbReference type="PROSITE" id="PS51352"/>
    </source>
</evidence>
<dbReference type="GO" id="GO:0006979">
    <property type="term" value="P:response to oxidative stress"/>
    <property type="evidence" value="ECO:0007669"/>
    <property type="project" value="TreeGrafter"/>
</dbReference>
<dbReference type="GO" id="GO:0102039">
    <property type="term" value="F:NADH-dependent peroxiredoxin activity"/>
    <property type="evidence" value="ECO:0007669"/>
    <property type="project" value="UniProtKB-EC"/>
</dbReference>
<dbReference type="PIRSF" id="PIRSF000239">
    <property type="entry name" value="AHPC"/>
    <property type="match status" value="1"/>
</dbReference>
<sequence length="187" mass="21261">MNYINHEIDDFTLPAYQDGEINQVSKKDLLGHWSIIFFYPEDFTFVCPTELEALQDNYDQFKNEGAEIYSCSEDTEYVHQAWAKASEKIGKIKYPMLADRAGKLARQFDVLDEPSGDAFRAVFIIDPDGKVQSYTINNMSIGRSADEILRTLQAAKFVREHGDQVCPANWKPGEETIKPSLNLVGKL</sequence>
<proteinExistence type="inferred from homology"/>
<dbReference type="Pfam" id="PF00578">
    <property type="entry name" value="AhpC-TSA"/>
    <property type="match status" value="1"/>
</dbReference>
<keyword evidence="11" id="KW-0676">Redox-active center</keyword>
<dbReference type="EC" id="1.11.1.26" evidence="4"/>
<dbReference type="Gene3D" id="3.40.30.10">
    <property type="entry name" value="Glutaredoxin"/>
    <property type="match status" value="1"/>
</dbReference>
<dbReference type="PROSITE" id="PS51352">
    <property type="entry name" value="THIOREDOXIN_2"/>
    <property type="match status" value="1"/>
</dbReference>
<name>A0A9D1QQM4_9LACO</name>
<evidence type="ECO:0000256" key="6">
    <source>
        <dbReference type="ARBA" id="ARBA00022490"/>
    </source>
</evidence>
<dbReference type="GO" id="GO:0042744">
    <property type="term" value="P:hydrogen peroxide catabolic process"/>
    <property type="evidence" value="ECO:0007669"/>
    <property type="project" value="TreeGrafter"/>
</dbReference>
<evidence type="ECO:0000256" key="9">
    <source>
        <dbReference type="ARBA" id="ARBA00023002"/>
    </source>
</evidence>
<gene>
    <name evidence="17" type="ORF">H9876_06390</name>
</gene>
<evidence type="ECO:0000256" key="4">
    <source>
        <dbReference type="ARBA" id="ARBA00013021"/>
    </source>
</evidence>
<dbReference type="InterPro" id="IPR019479">
    <property type="entry name" value="Peroxiredoxin_C"/>
</dbReference>
<comment type="subcellular location">
    <subcellularLocation>
        <location evidence="1">Cytoplasm</location>
    </subcellularLocation>
</comment>
<dbReference type="AlphaFoldDB" id="A0A9D1QQM4"/>
<comment type="caution">
    <text evidence="17">The sequence shown here is derived from an EMBL/GenBank/DDBJ whole genome shotgun (WGS) entry which is preliminary data.</text>
</comment>
<dbReference type="InterPro" id="IPR036249">
    <property type="entry name" value="Thioredoxin-like_sf"/>
</dbReference>
<dbReference type="GO" id="GO:0033554">
    <property type="term" value="P:cellular response to stress"/>
    <property type="evidence" value="ECO:0007669"/>
    <property type="project" value="TreeGrafter"/>
</dbReference>
<dbReference type="Pfam" id="PF10417">
    <property type="entry name" value="1-cysPrx_C"/>
    <property type="match status" value="1"/>
</dbReference>
<dbReference type="SUPFAM" id="SSF52833">
    <property type="entry name" value="Thioredoxin-like"/>
    <property type="match status" value="1"/>
</dbReference>
<keyword evidence="7" id="KW-0575">Peroxidase</keyword>
<feature type="active site" description="Cysteine sulfenic acid (-SOH) intermediate; for peroxidase activity" evidence="15">
    <location>
        <position position="47"/>
    </location>
</feature>
<dbReference type="PANTHER" id="PTHR10681:SF121">
    <property type="entry name" value="ALKYL HYDROPEROXIDE REDUCTASE C"/>
    <property type="match status" value="1"/>
</dbReference>
<dbReference type="PANTHER" id="PTHR10681">
    <property type="entry name" value="THIOREDOXIN PEROXIDASE"/>
    <property type="match status" value="1"/>
</dbReference>
<evidence type="ECO:0000256" key="15">
    <source>
        <dbReference type="PIRSR" id="PIRSR000239-1"/>
    </source>
</evidence>
<organism evidence="17 18">
    <name type="scientific">Candidatus Limosilactobacillus merdipullorum</name>
    <dbReference type="NCBI Taxonomy" id="2838653"/>
    <lineage>
        <taxon>Bacteria</taxon>
        <taxon>Bacillati</taxon>
        <taxon>Bacillota</taxon>
        <taxon>Bacilli</taxon>
        <taxon>Lactobacillales</taxon>
        <taxon>Lactobacillaceae</taxon>
        <taxon>Limosilactobacillus</taxon>
    </lineage>
</organism>
<dbReference type="InterPro" id="IPR024706">
    <property type="entry name" value="Peroxiredoxin_AhpC-typ"/>
</dbReference>
<dbReference type="EMBL" id="DXGK01000136">
    <property type="protein sequence ID" value="HIW70973.1"/>
    <property type="molecule type" value="Genomic_DNA"/>
</dbReference>
<keyword evidence="8" id="KW-0049">Antioxidant</keyword>
<dbReference type="GO" id="GO:0008379">
    <property type="term" value="F:thioredoxin peroxidase activity"/>
    <property type="evidence" value="ECO:0007669"/>
    <property type="project" value="TreeGrafter"/>
</dbReference>
<evidence type="ECO:0000256" key="14">
    <source>
        <dbReference type="ARBA" id="ARBA00047572"/>
    </source>
</evidence>
<evidence type="ECO:0000256" key="11">
    <source>
        <dbReference type="ARBA" id="ARBA00023284"/>
    </source>
</evidence>
<dbReference type="GO" id="GO:0005829">
    <property type="term" value="C:cytosol"/>
    <property type="evidence" value="ECO:0007669"/>
    <property type="project" value="TreeGrafter"/>
</dbReference>
<comment type="similarity">
    <text evidence="2">Belongs to the peroxiredoxin family. AhpC/Prx1 subfamily.</text>
</comment>
<evidence type="ECO:0000256" key="1">
    <source>
        <dbReference type="ARBA" id="ARBA00004496"/>
    </source>
</evidence>
<evidence type="ECO:0000256" key="10">
    <source>
        <dbReference type="ARBA" id="ARBA00023157"/>
    </source>
</evidence>
<protein>
    <recommendedName>
        <fullName evidence="5">Alkyl hydroperoxide reductase C</fullName>
        <ecNumber evidence="4">1.11.1.26</ecNumber>
    </recommendedName>
    <alternativeName>
        <fullName evidence="12">Peroxiredoxin</fullName>
    </alternativeName>
    <alternativeName>
        <fullName evidence="13">Thioredoxin peroxidase</fullName>
    </alternativeName>
</protein>
<dbReference type="GO" id="GO:0045454">
    <property type="term" value="P:cell redox homeostasis"/>
    <property type="evidence" value="ECO:0007669"/>
    <property type="project" value="TreeGrafter"/>
</dbReference>
<comment type="catalytic activity">
    <reaction evidence="14">
        <text>a hydroperoxide + NADH + H(+) = an alcohol + NAD(+) + H2O</text>
        <dbReference type="Rhea" id="RHEA:62628"/>
        <dbReference type="ChEBI" id="CHEBI:15377"/>
        <dbReference type="ChEBI" id="CHEBI:15378"/>
        <dbReference type="ChEBI" id="CHEBI:30879"/>
        <dbReference type="ChEBI" id="CHEBI:35924"/>
        <dbReference type="ChEBI" id="CHEBI:57540"/>
        <dbReference type="ChEBI" id="CHEBI:57945"/>
        <dbReference type="EC" id="1.11.1.26"/>
    </reaction>
</comment>
<dbReference type="InterPro" id="IPR000866">
    <property type="entry name" value="AhpC/TSA"/>
</dbReference>
<evidence type="ECO:0000256" key="7">
    <source>
        <dbReference type="ARBA" id="ARBA00022559"/>
    </source>
</evidence>
<keyword evidence="9" id="KW-0560">Oxidoreductase</keyword>
<evidence type="ECO:0000313" key="18">
    <source>
        <dbReference type="Proteomes" id="UP000886878"/>
    </source>
</evidence>
<evidence type="ECO:0000313" key="17">
    <source>
        <dbReference type="EMBL" id="HIW70973.1"/>
    </source>
</evidence>
<feature type="domain" description="Thioredoxin" evidence="16">
    <location>
        <begin position="2"/>
        <end position="157"/>
    </location>
</feature>
<evidence type="ECO:0000256" key="8">
    <source>
        <dbReference type="ARBA" id="ARBA00022862"/>
    </source>
</evidence>
<evidence type="ECO:0000256" key="2">
    <source>
        <dbReference type="ARBA" id="ARBA00009796"/>
    </source>
</evidence>
<reference evidence="17" key="2">
    <citation type="submission" date="2021-04" db="EMBL/GenBank/DDBJ databases">
        <authorList>
            <person name="Gilroy R."/>
        </authorList>
    </citation>
    <scope>NUCLEOTIDE SEQUENCE</scope>
    <source>
        <strain evidence="17">ChiHejej3B27-2180</strain>
    </source>
</reference>
<dbReference type="InterPro" id="IPR013766">
    <property type="entry name" value="Thioredoxin_domain"/>
</dbReference>
<dbReference type="FunFam" id="3.40.30.10:FF:000002">
    <property type="entry name" value="Alkyl hydroperoxide reductase C"/>
    <property type="match status" value="1"/>
</dbReference>
<evidence type="ECO:0000256" key="3">
    <source>
        <dbReference type="ARBA" id="ARBA00011654"/>
    </source>
</evidence>